<dbReference type="EMBL" id="SRME01000004">
    <property type="protein sequence ID" value="TGG87464.1"/>
    <property type="molecule type" value="Genomic_DNA"/>
</dbReference>
<dbReference type="STRING" id="28234.SAMN04488588_1283"/>
<keyword evidence="3 9" id="KW-0813">Transport</keyword>
<feature type="transmembrane region" description="Helical" evidence="9">
    <location>
        <begin position="339"/>
        <end position="362"/>
    </location>
</feature>
<keyword evidence="6 9" id="KW-0812">Transmembrane</keyword>
<evidence type="ECO:0000313" key="15">
    <source>
        <dbReference type="Proteomes" id="UP000297288"/>
    </source>
</evidence>
<evidence type="ECO:0000256" key="6">
    <source>
        <dbReference type="ARBA" id="ARBA00022692"/>
    </source>
</evidence>
<comment type="subcellular location">
    <subcellularLocation>
        <location evidence="1 9">Cell membrane</location>
        <topology evidence="1 9">Multi-pass membrane protein</topology>
    </subcellularLocation>
</comment>
<evidence type="ECO:0000256" key="9">
    <source>
        <dbReference type="RuleBase" id="RU363032"/>
    </source>
</evidence>
<feature type="domain" description="ABC transmembrane type-1" evidence="11">
    <location>
        <begin position="340"/>
        <end position="567"/>
    </location>
</feature>
<dbReference type="CDD" id="cd06261">
    <property type="entry name" value="TM_PBP2"/>
    <property type="match status" value="1"/>
</dbReference>
<dbReference type="InterPro" id="IPR035277">
    <property type="entry name" value="MalF_N"/>
</dbReference>
<dbReference type="InterPro" id="IPR032550">
    <property type="entry name" value="TM_PBP2_N"/>
</dbReference>
<gene>
    <name evidence="13" type="ORF">E4650_06855</name>
    <name evidence="12" type="ORF">SAMN04488588_1283</name>
</gene>
<sequence length="579" mass="66373">MNKLFHLLIWLFIATMNGFIVWATATLFMLGNNGFAIVIALFLLLTDWAIFTKRGYPYRYTLPAMFFLFVLTLYPMYYTVSTAFTNYGTGHLFSREQAIDILLTDSSYYYEPTEAEFLDFSVYVKYSEELKPTEDFVILFEDKDGNKYMATKPSVREFDSTGNLIYAETTMNEVVNKQVRINDNLYELIVQEENNKVVSIEGNNARYTYFYSPYDSSVSANSAFYNSVLRQNYLKSLIVNFGVKSYSLSNQYIYKKFGESYKIYETRVKSKIQGDRTYYETVVYNTRTNRELIEDNGTFYDINQNGNRERLIGYKTGVGANNFLKIINDPRISRPFFQIFGWTITYAGLTVIFSFAIGLFFAVTLNDSNLKGKIIYRTLLIIPWAIPAFISVLVWRNGFFNETYGVLNRFLLEGLFNAEPIKWLQDPFWAKVAVLIVNTWLGFPYMMTVSLGALQSIPNELYEASSIDGASRFKQFRSITLPLLMTSVAPLLVMSFAFNFNNFTNIYLLTQGRPAIPGTNTPAGATDILISYTYKLAFEGSRGQDFGFAAAISVLIFAIIAVLSYVNFKFSGSFEEVNR</sequence>
<feature type="transmembrane region" description="Helical" evidence="9">
    <location>
        <begin position="58"/>
        <end position="77"/>
    </location>
</feature>
<feature type="transmembrane region" description="Helical" evidence="9">
    <location>
        <begin position="428"/>
        <end position="447"/>
    </location>
</feature>
<dbReference type="Gene3D" id="1.10.3720.10">
    <property type="entry name" value="MetI-like"/>
    <property type="match status" value="1"/>
</dbReference>
<evidence type="ECO:0000256" key="5">
    <source>
        <dbReference type="ARBA" id="ARBA00022597"/>
    </source>
</evidence>
<feature type="transmembrane region" description="Helical" evidence="9">
    <location>
        <begin position="546"/>
        <end position="566"/>
    </location>
</feature>
<proteinExistence type="inferred from homology"/>
<dbReference type="RefSeq" id="WP_091403754.1">
    <property type="nucleotide sequence ID" value="NZ_FMYV01000004.1"/>
</dbReference>
<dbReference type="Gene3D" id="1.20.58.370">
    <property type="entry name" value="MalF N-terminal region-like"/>
    <property type="match status" value="1"/>
</dbReference>
<keyword evidence="5 10" id="KW-0762">Sugar transport</keyword>
<keyword evidence="4 10" id="KW-1003">Cell membrane</keyword>
<dbReference type="Proteomes" id="UP000297288">
    <property type="component" value="Unassembled WGS sequence"/>
</dbReference>
<keyword evidence="14" id="KW-1185">Reference proteome</keyword>
<feature type="transmembrane region" description="Helical" evidence="9">
    <location>
        <begin position="481"/>
        <end position="500"/>
    </location>
</feature>
<dbReference type="InterPro" id="IPR000515">
    <property type="entry name" value="MetI-like"/>
</dbReference>
<dbReference type="GO" id="GO:0042956">
    <property type="term" value="P:maltodextrin transmembrane transport"/>
    <property type="evidence" value="ECO:0007669"/>
    <property type="project" value="TreeGrafter"/>
</dbReference>
<dbReference type="SUPFAM" id="SSF161098">
    <property type="entry name" value="MetI-like"/>
    <property type="match status" value="1"/>
</dbReference>
<evidence type="ECO:0000256" key="2">
    <source>
        <dbReference type="ARBA" id="ARBA00009047"/>
    </source>
</evidence>
<dbReference type="EMBL" id="FMYV01000004">
    <property type="protein sequence ID" value="SDC52282.1"/>
    <property type="molecule type" value="Genomic_DNA"/>
</dbReference>
<evidence type="ECO:0000313" key="12">
    <source>
        <dbReference type="EMBL" id="SDC52282.1"/>
    </source>
</evidence>
<dbReference type="SUPFAM" id="SSF160964">
    <property type="entry name" value="MalF N-terminal region-like"/>
    <property type="match status" value="1"/>
</dbReference>
<protein>
    <recommendedName>
        <fullName evidence="10">Maltose/maltodextrin transport system permease protein</fullName>
    </recommendedName>
</protein>
<dbReference type="PANTHER" id="PTHR47314:SF1">
    <property type="entry name" value="MALTOSE_MALTODEXTRIN TRANSPORT SYSTEM PERMEASE PROTEIN MALF"/>
    <property type="match status" value="1"/>
</dbReference>
<dbReference type="GO" id="GO:1990060">
    <property type="term" value="C:maltose transport complex"/>
    <property type="evidence" value="ECO:0007669"/>
    <property type="project" value="TreeGrafter"/>
</dbReference>
<name>A0A1G6M9K8_9BACT</name>
<dbReference type="OrthoDB" id="9809527at2"/>
<keyword evidence="8 9" id="KW-0472">Membrane</keyword>
<evidence type="ECO:0000313" key="14">
    <source>
        <dbReference type="Proteomes" id="UP000199322"/>
    </source>
</evidence>
<dbReference type="PANTHER" id="PTHR47314">
    <property type="entry name" value="MALTOSE/MALTODEXTRIN TRANSPORT SYSTEM PERMEASE PROTEIN MALF"/>
    <property type="match status" value="1"/>
</dbReference>
<dbReference type="GO" id="GO:0015423">
    <property type="term" value="F:ABC-type maltose transporter activity"/>
    <property type="evidence" value="ECO:0007669"/>
    <property type="project" value="TreeGrafter"/>
</dbReference>
<evidence type="ECO:0000259" key="11">
    <source>
        <dbReference type="PROSITE" id="PS50928"/>
    </source>
</evidence>
<evidence type="ECO:0000256" key="7">
    <source>
        <dbReference type="ARBA" id="ARBA00022989"/>
    </source>
</evidence>
<accession>A0A1G6M9K8</accession>
<dbReference type="InterPro" id="IPR035906">
    <property type="entry name" value="MetI-like_sf"/>
</dbReference>
<reference evidence="13 15" key="2">
    <citation type="submission" date="2019-04" db="EMBL/GenBank/DDBJ databases">
        <title>Draft genome sequence data and analysis of a Fermenting Bacterium, Geotoga petraea strain HO-Geo1, isolated from heavy-oil petroleum reservoir in Russia.</title>
        <authorList>
            <person name="Grouzdev D.S."/>
            <person name="Semenova E.M."/>
            <person name="Sokolova D.S."/>
            <person name="Tourova T.P."/>
            <person name="Poltaraus A.B."/>
            <person name="Nazina T.N."/>
        </authorList>
    </citation>
    <scope>NUCLEOTIDE SEQUENCE [LARGE SCALE GENOMIC DNA]</scope>
    <source>
        <strain evidence="13 15">HO-Geo1</strain>
    </source>
</reference>
<keyword evidence="7 9" id="KW-1133">Transmembrane helix</keyword>
<comment type="similarity">
    <text evidence="2 10">Belongs to the binding-protein-dependent transport system permease family. MalFG subfamily.</text>
</comment>
<dbReference type="Pfam" id="PF00528">
    <property type="entry name" value="BPD_transp_1"/>
    <property type="match status" value="1"/>
</dbReference>
<comment type="function">
    <text evidence="10">Part of the ABC transporter complex MalEFGK involved in maltose/maltodextrin import. Probably responsible for the translocation of the substrate across the membrane.</text>
</comment>
<evidence type="ECO:0000256" key="4">
    <source>
        <dbReference type="ARBA" id="ARBA00022475"/>
    </source>
</evidence>
<organism evidence="12 14">
    <name type="scientific">Geotoga petraea</name>
    <dbReference type="NCBI Taxonomy" id="28234"/>
    <lineage>
        <taxon>Bacteria</taxon>
        <taxon>Thermotogati</taxon>
        <taxon>Thermotogota</taxon>
        <taxon>Thermotogae</taxon>
        <taxon>Petrotogales</taxon>
        <taxon>Petrotogaceae</taxon>
        <taxon>Geotoga</taxon>
    </lineage>
</organism>
<evidence type="ECO:0000313" key="13">
    <source>
        <dbReference type="EMBL" id="TGG87464.1"/>
    </source>
</evidence>
<dbReference type="AlphaFoldDB" id="A0A1G6M9K8"/>
<dbReference type="Pfam" id="PF16296">
    <property type="entry name" value="TM_PBP2_N"/>
    <property type="match status" value="1"/>
</dbReference>
<evidence type="ECO:0000256" key="1">
    <source>
        <dbReference type="ARBA" id="ARBA00004651"/>
    </source>
</evidence>
<evidence type="ECO:0000256" key="8">
    <source>
        <dbReference type="ARBA" id="ARBA00023136"/>
    </source>
</evidence>
<feature type="transmembrane region" description="Helical" evidence="9">
    <location>
        <begin position="33"/>
        <end position="51"/>
    </location>
</feature>
<dbReference type="Proteomes" id="UP000199322">
    <property type="component" value="Unassembled WGS sequence"/>
</dbReference>
<evidence type="ECO:0000256" key="3">
    <source>
        <dbReference type="ARBA" id="ARBA00022448"/>
    </source>
</evidence>
<evidence type="ECO:0000256" key="10">
    <source>
        <dbReference type="RuleBase" id="RU367050"/>
    </source>
</evidence>
<dbReference type="InterPro" id="IPR032605">
    <property type="entry name" value="DUF4896"/>
</dbReference>
<reference evidence="12 14" key="1">
    <citation type="submission" date="2016-10" db="EMBL/GenBank/DDBJ databases">
        <authorList>
            <person name="de Groot N.N."/>
        </authorList>
    </citation>
    <scope>NUCLEOTIDE SEQUENCE [LARGE SCALE GENOMIC DNA]</scope>
    <source>
        <strain evidence="12 14">WG14</strain>
    </source>
</reference>
<feature type="transmembrane region" description="Helical" evidence="9">
    <location>
        <begin position="374"/>
        <end position="395"/>
    </location>
</feature>
<dbReference type="Pfam" id="PF16237">
    <property type="entry name" value="DUF4896"/>
    <property type="match status" value="1"/>
</dbReference>
<dbReference type="PROSITE" id="PS50928">
    <property type="entry name" value="ABC_TM1"/>
    <property type="match status" value="1"/>
</dbReference>